<protein>
    <submittedName>
        <fullName evidence="1">Uncharacterized protein</fullName>
    </submittedName>
</protein>
<organism evidence="1 2">
    <name type="scientific">Camellia lanceoleosa</name>
    <dbReference type="NCBI Taxonomy" id="1840588"/>
    <lineage>
        <taxon>Eukaryota</taxon>
        <taxon>Viridiplantae</taxon>
        <taxon>Streptophyta</taxon>
        <taxon>Embryophyta</taxon>
        <taxon>Tracheophyta</taxon>
        <taxon>Spermatophyta</taxon>
        <taxon>Magnoliopsida</taxon>
        <taxon>eudicotyledons</taxon>
        <taxon>Gunneridae</taxon>
        <taxon>Pentapetalae</taxon>
        <taxon>asterids</taxon>
        <taxon>Ericales</taxon>
        <taxon>Theaceae</taxon>
        <taxon>Camellia</taxon>
    </lineage>
</organism>
<evidence type="ECO:0000313" key="1">
    <source>
        <dbReference type="EMBL" id="KAI8023997.1"/>
    </source>
</evidence>
<sequence>MAEGCDGEGHSQTEERDSEGQRMGDETAARRDCSHDEGCDGKIVANGCVQKILYECTRMCYNFALA</sequence>
<name>A0ACC0IGK3_9ERIC</name>
<evidence type="ECO:0000313" key="2">
    <source>
        <dbReference type="Proteomes" id="UP001060215"/>
    </source>
</evidence>
<accession>A0ACC0IGK3</accession>
<comment type="caution">
    <text evidence="1">The sequence shown here is derived from an EMBL/GenBank/DDBJ whole genome shotgun (WGS) entry which is preliminary data.</text>
</comment>
<dbReference type="EMBL" id="CM045763">
    <property type="protein sequence ID" value="KAI8023997.1"/>
    <property type="molecule type" value="Genomic_DNA"/>
</dbReference>
<reference evidence="1 2" key="1">
    <citation type="journal article" date="2022" name="Plant J.">
        <title>Chromosome-level genome of Camellia lanceoleosa provides a valuable resource for understanding genome evolution and self-incompatibility.</title>
        <authorList>
            <person name="Gong W."/>
            <person name="Xiao S."/>
            <person name="Wang L."/>
            <person name="Liao Z."/>
            <person name="Chang Y."/>
            <person name="Mo W."/>
            <person name="Hu G."/>
            <person name="Li W."/>
            <person name="Zhao G."/>
            <person name="Zhu H."/>
            <person name="Hu X."/>
            <person name="Ji K."/>
            <person name="Xiang X."/>
            <person name="Song Q."/>
            <person name="Yuan D."/>
            <person name="Jin S."/>
            <person name="Zhang L."/>
        </authorList>
    </citation>
    <scope>NUCLEOTIDE SEQUENCE [LARGE SCALE GENOMIC DNA]</scope>
    <source>
        <strain evidence="1">SQ_2022a</strain>
    </source>
</reference>
<dbReference type="Proteomes" id="UP001060215">
    <property type="component" value="Chromosome 6"/>
</dbReference>
<gene>
    <name evidence="1" type="ORF">LOK49_LG03G03391</name>
</gene>
<keyword evidence="2" id="KW-1185">Reference proteome</keyword>
<proteinExistence type="predicted"/>